<reference evidence="2" key="1">
    <citation type="journal article" date="2014" name="Int. J. Syst. Evol. Microbiol.">
        <title>Complete genome sequence of Corynebacterium casei LMG S-19264T (=DSM 44701T), isolated from a smear-ripened cheese.</title>
        <authorList>
            <consortium name="US DOE Joint Genome Institute (JGI-PGF)"/>
            <person name="Walter F."/>
            <person name="Albersmeier A."/>
            <person name="Kalinowski J."/>
            <person name="Ruckert C."/>
        </authorList>
    </citation>
    <scope>NUCLEOTIDE SEQUENCE</scope>
    <source>
        <strain evidence="2">CGMCC 1.15880</strain>
    </source>
</reference>
<organism evidence="2 3">
    <name type="scientific">Neptunicoccus cionae</name>
    <dbReference type="NCBI Taxonomy" id="2035344"/>
    <lineage>
        <taxon>Bacteria</taxon>
        <taxon>Pseudomonadati</taxon>
        <taxon>Pseudomonadota</taxon>
        <taxon>Alphaproteobacteria</taxon>
        <taxon>Rhodobacterales</taxon>
        <taxon>Paracoccaceae</taxon>
        <taxon>Neptunicoccus</taxon>
    </lineage>
</organism>
<dbReference type="InterPro" id="IPR050266">
    <property type="entry name" value="AB_hydrolase_sf"/>
</dbReference>
<comment type="caution">
    <text evidence="2">The sequence shown here is derived from an EMBL/GenBank/DDBJ whole genome shotgun (WGS) entry which is preliminary data.</text>
</comment>
<dbReference type="AlphaFoldDB" id="A0A916QZ13"/>
<gene>
    <name evidence="2" type="ORF">GCM10011498_23320</name>
</gene>
<dbReference type="PANTHER" id="PTHR43798:SF33">
    <property type="entry name" value="HYDROLASE, PUTATIVE (AFU_ORTHOLOGUE AFUA_2G14860)-RELATED"/>
    <property type="match status" value="1"/>
</dbReference>
<feature type="domain" description="AB hydrolase-1" evidence="1">
    <location>
        <begin position="25"/>
        <end position="248"/>
    </location>
</feature>
<accession>A0A916QZ13</accession>
<dbReference type="InterPro" id="IPR029058">
    <property type="entry name" value="AB_hydrolase_fold"/>
</dbReference>
<dbReference type="Proteomes" id="UP000628017">
    <property type="component" value="Unassembled WGS sequence"/>
</dbReference>
<reference evidence="2" key="2">
    <citation type="submission" date="2020-09" db="EMBL/GenBank/DDBJ databases">
        <authorList>
            <person name="Sun Q."/>
            <person name="Zhou Y."/>
        </authorList>
    </citation>
    <scope>NUCLEOTIDE SEQUENCE</scope>
    <source>
        <strain evidence="2">CGMCC 1.15880</strain>
    </source>
</reference>
<dbReference type="Gene3D" id="3.40.50.1820">
    <property type="entry name" value="alpha/beta hydrolase"/>
    <property type="match status" value="1"/>
</dbReference>
<dbReference type="SUPFAM" id="SSF53474">
    <property type="entry name" value="alpha/beta-Hydrolases"/>
    <property type="match status" value="1"/>
</dbReference>
<evidence type="ECO:0000313" key="3">
    <source>
        <dbReference type="Proteomes" id="UP000628017"/>
    </source>
</evidence>
<dbReference type="PANTHER" id="PTHR43798">
    <property type="entry name" value="MONOACYLGLYCEROL LIPASE"/>
    <property type="match status" value="1"/>
</dbReference>
<dbReference type="InterPro" id="IPR000073">
    <property type="entry name" value="AB_hydrolase_1"/>
</dbReference>
<keyword evidence="2" id="KW-0378">Hydrolase</keyword>
<dbReference type="GO" id="GO:0016020">
    <property type="term" value="C:membrane"/>
    <property type="evidence" value="ECO:0007669"/>
    <property type="project" value="TreeGrafter"/>
</dbReference>
<evidence type="ECO:0000259" key="1">
    <source>
        <dbReference type="Pfam" id="PF12697"/>
    </source>
</evidence>
<dbReference type="Pfam" id="PF12697">
    <property type="entry name" value="Abhydrolase_6"/>
    <property type="match status" value="1"/>
</dbReference>
<dbReference type="RefSeq" id="WP_188675317.1">
    <property type="nucleotide sequence ID" value="NZ_BMKA01000003.1"/>
</dbReference>
<proteinExistence type="predicted"/>
<dbReference type="GO" id="GO:0016787">
    <property type="term" value="F:hydrolase activity"/>
    <property type="evidence" value="ECO:0007669"/>
    <property type="project" value="UniProtKB-KW"/>
</dbReference>
<keyword evidence="3" id="KW-1185">Reference proteome</keyword>
<evidence type="ECO:0000313" key="2">
    <source>
        <dbReference type="EMBL" id="GGA21932.1"/>
    </source>
</evidence>
<sequence length="257" mass="27375">MTWTIRPRSKIGALAAITAGEGPLVVLIHGVGLRAEAWGAQIDALAKSHRVVAVDMPGHGKSARLAGTPTLAAYTDRIAEVIDGPATVIGHSFGAMIALDLAIRYRAKVSRLAALNAIYHRSPQARQAVLARADSLDGESHADPAGPLERWFGPTASTARSACEVWLRDADPAGYRDAYRVFAQENGAQDDYLRSLPCPALFLTGGQEPNSTPAMSQQMAALVPHGRAEILPDAAHMAPMTHGDDVNRILTDFMKEA</sequence>
<protein>
    <submittedName>
        <fullName evidence="2">Hydrolase</fullName>
    </submittedName>
</protein>
<dbReference type="EMBL" id="BMKA01000003">
    <property type="protein sequence ID" value="GGA21932.1"/>
    <property type="molecule type" value="Genomic_DNA"/>
</dbReference>
<name>A0A916QZ13_9RHOB</name>